<evidence type="ECO:0000313" key="4">
    <source>
        <dbReference type="EMBL" id="ADB75567.1"/>
    </source>
</evidence>
<name>D2S8I6_GEOOG</name>
<dbReference type="SUPFAM" id="SSF46894">
    <property type="entry name" value="C-terminal effector domain of the bipartite response regulators"/>
    <property type="match status" value="1"/>
</dbReference>
<reference evidence="4 5" key="1">
    <citation type="journal article" date="2010" name="Stand. Genomic Sci.">
        <title>Complete genome sequence of Geodermatophilus obscurus type strain (G-20).</title>
        <authorList>
            <person name="Ivanova N."/>
            <person name="Sikorski J."/>
            <person name="Jando M."/>
            <person name="Munk C."/>
            <person name="Lapidus A."/>
            <person name="Glavina Del Rio T."/>
            <person name="Copeland A."/>
            <person name="Tice H."/>
            <person name="Cheng J.-F."/>
            <person name="Lucas S."/>
            <person name="Chen F."/>
            <person name="Nolan M."/>
            <person name="Bruce D."/>
            <person name="Goodwin L."/>
            <person name="Pitluck S."/>
            <person name="Mavromatis K."/>
            <person name="Mikhailova N."/>
            <person name="Pati A."/>
            <person name="Chen A."/>
            <person name="Palaniappan K."/>
            <person name="Land M."/>
            <person name="Hauser L."/>
            <person name="Chang Y.-J."/>
            <person name="Jeffries C.D."/>
            <person name="Meincke L."/>
            <person name="Brettin T."/>
            <person name="Detter J.C."/>
            <person name="Detter J.C."/>
            <person name="Rohde M."/>
            <person name="Goeker M."/>
            <person name="Bristow J."/>
            <person name="Eisen J.A."/>
            <person name="Markowitz V."/>
            <person name="Hugenholtz P."/>
            <person name="Kyrpides N.C."/>
            <person name="Klenk H.-P."/>
        </authorList>
    </citation>
    <scope>NUCLEOTIDE SEQUENCE [LARGE SCALE GENOMIC DNA]</scope>
    <source>
        <strain evidence="5">ATCC 25078 / DSM 43160 / JCM 3152 / KCC A-0152 / KCTC 9177 / NBRC 13315 / NRRL B-3577 / G-20</strain>
    </source>
</reference>
<dbReference type="InterPro" id="IPR041664">
    <property type="entry name" value="AAA_16"/>
</dbReference>
<keyword evidence="1" id="KW-0547">Nucleotide-binding</keyword>
<dbReference type="SUPFAM" id="SSF52540">
    <property type="entry name" value="P-loop containing nucleoside triphosphate hydrolases"/>
    <property type="match status" value="1"/>
</dbReference>
<gene>
    <name evidence="4" type="ordered locus">Gobs_2953</name>
</gene>
<dbReference type="InterPro" id="IPR016032">
    <property type="entry name" value="Sig_transdc_resp-reg_C-effctor"/>
</dbReference>
<dbReference type="SMART" id="SM00382">
    <property type="entry name" value="AAA"/>
    <property type="match status" value="1"/>
</dbReference>
<dbReference type="GO" id="GO:0006355">
    <property type="term" value="P:regulation of DNA-templated transcription"/>
    <property type="evidence" value="ECO:0007669"/>
    <property type="project" value="InterPro"/>
</dbReference>
<proteinExistence type="predicted"/>
<dbReference type="InterPro" id="IPR036388">
    <property type="entry name" value="WH-like_DNA-bd_sf"/>
</dbReference>
<dbReference type="PANTHER" id="PTHR16305:SF35">
    <property type="entry name" value="TRANSCRIPTIONAL ACTIVATOR DOMAIN"/>
    <property type="match status" value="1"/>
</dbReference>
<organism evidence="4 5">
    <name type="scientific">Geodermatophilus obscurus (strain ATCC 25078 / DSM 43160 / JCM 3152 / CCUG 61914 / KCC A-0152 / KCTC 9177 / NBRC 13315 / NRRL B-3577 / G-20)</name>
    <dbReference type="NCBI Taxonomy" id="526225"/>
    <lineage>
        <taxon>Bacteria</taxon>
        <taxon>Bacillati</taxon>
        <taxon>Actinomycetota</taxon>
        <taxon>Actinomycetes</taxon>
        <taxon>Geodermatophilales</taxon>
        <taxon>Geodermatophilaceae</taxon>
        <taxon>Geodermatophilus</taxon>
    </lineage>
</organism>
<accession>D2S8I6</accession>
<dbReference type="Proteomes" id="UP000001382">
    <property type="component" value="Chromosome"/>
</dbReference>
<dbReference type="Pfam" id="PF13191">
    <property type="entry name" value="AAA_16"/>
    <property type="match status" value="1"/>
</dbReference>
<protein>
    <submittedName>
        <fullName evidence="4">Transcriptional regulator, LuxR family</fullName>
    </submittedName>
</protein>
<dbReference type="PROSITE" id="PS50043">
    <property type="entry name" value="HTH_LUXR_2"/>
    <property type="match status" value="1"/>
</dbReference>
<dbReference type="eggNOG" id="COG2909">
    <property type="taxonomic scope" value="Bacteria"/>
</dbReference>
<evidence type="ECO:0000259" key="3">
    <source>
        <dbReference type="PROSITE" id="PS50043"/>
    </source>
</evidence>
<evidence type="ECO:0000256" key="2">
    <source>
        <dbReference type="ARBA" id="ARBA00022840"/>
    </source>
</evidence>
<dbReference type="AlphaFoldDB" id="D2S8I6"/>
<feature type="domain" description="HTH luxR-type" evidence="3">
    <location>
        <begin position="836"/>
        <end position="901"/>
    </location>
</feature>
<dbReference type="Pfam" id="PF00196">
    <property type="entry name" value="GerE"/>
    <property type="match status" value="1"/>
</dbReference>
<keyword evidence="5" id="KW-1185">Reference proteome</keyword>
<dbReference type="HOGENOM" id="CLU_006850_2_2_11"/>
<dbReference type="GO" id="GO:0003677">
    <property type="term" value="F:DNA binding"/>
    <property type="evidence" value="ECO:0007669"/>
    <property type="project" value="InterPro"/>
</dbReference>
<dbReference type="SMART" id="SM00421">
    <property type="entry name" value="HTH_LUXR"/>
    <property type="match status" value="1"/>
</dbReference>
<evidence type="ECO:0000256" key="1">
    <source>
        <dbReference type="ARBA" id="ARBA00022741"/>
    </source>
</evidence>
<dbReference type="GO" id="GO:0005524">
    <property type="term" value="F:ATP binding"/>
    <property type="evidence" value="ECO:0007669"/>
    <property type="project" value="UniProtKB-KW"/>
</dbReference>
<dbReference type="Gene3D" id="3.40.50.300">
    <property type="entry name" value="P-loop containing nucleotide triphosphate hydrolases"/>
    <property type="match status" value="1"/>
</dbReference>
<dbReference type="InterPro" id="IPR000792">
    <property type="entry name" value="Tscrpt_reg_LuxR_C"/>
</dbReference>
<dbReference type="InterPro" id="IPR003593">
    <property type="entry name" value="AAA+_ATPase"/>
</dbReference>
<dbReference type="PROSITE" id="PS00622">
    <property type="entry name" value="HTH_LUXR_1"/>
    <property type="match status" value="1"/>
</dbReference>
<dbReference type="GO" id="GO:0005737">
    <property type="term" value="C:cytoplasm"/>
    <property type="evidence" value="ECO:0007669"/>
    <property type="project" value="TreeGrafter"/>
</dbReference>
<dbReference type="RefSeq" id="WP_012948998.1">
    <property type="nucleotide sequence ID" value="NC_013757.1"/>
</dbReference>
<dbReference type="CDD" id="cd06170">
    <property type="entry name" value="LuxR_C_like"/>
    <property type="match status" value="1"/>
</dbReference>
<dbReference type="OrthoDB" id="8482304at2"/>
<dbReference type="EMBL" id="CP001867">
    <property type="protein sequence ID" value="ADB75567.1"/>
    <property type="molecule type" value="Genomic_DNA"/>
</dbReference>
<dbReference type="PRINTS" id="PR00038">
    <property type="entry name" value="HTHLUXR"/>
</dbReference>
<evidence type="ECO:0000313" key="5">
    <source>
        <dbReference type="Proteomes" id="UP000001382"/>
    </source>
</evidence>
<dbReference type="PANTHER" id="PTHR16305">
    <property type="entry name" value="TESTICULAR SOLUBLE ADENYLYL CYCLASE"/>
    <property type="match status" value="1"/>
</dbReference>
<dbReference type="InterPro" id="IPR027417">
    <property type="entry name" value="P-loop_NTPase"/>
</dbReference>
<dbReference type="Gene3D" id="1.10.10.10">
    <property type="entry name" value="Winged helix-like DNA-binding domain superfamily/Winged helix DNA-binding domain"/>
    <property type="match status" value="1"/>
</dbReference>
<reference evidence="5" key="2">
    <citation type="submission" date="2010-01" db="EMBL/GenBank/DDBJ databases">
        <title>The complete genome of Geodermatophilus obscurus DSM 43160.</title>
        <authorList>
            <consortium name="US DOE Joint Genome Institute (JGI-PGF)"/>
            <person name="Lucas S."/>
            <person name="Copeland A."/>
            <person name="Lapidus A."/>
            <person name="Glavina del Rio T."/>
            <person name="Dalin E."/>
            <person name="Tice H."/>
            <person name="Bruce D."/>
            <person name="Goodwin L."/>
            <person name="Pitluck S."/>
            <person name="Kyrpides N."/>
            <person name="Mavromatis K."/>
            <person name="Ivanova N."/>
            <person name="Munk A.C."/>
            <person name="Brettin T."/>
            <person name="Detter J.C."/>
            <person name="Han C."/>
            <person name="Larimer F."/>
            <person name="Land M."/>
            <person name="Hauser L."/>
            <person name="Markowitz V."/>
            <person name="Cheng J.-F."/>
            <person name="Hugenholtz P."/>
            <person name="Woyke T."/>
            <person name="Wu D."/>
            <person name="Jando M."/>
            <person name="Schneider S."/>
            <person name="Klenk H.-P."/>
            <person name="Eisen J.A."/>
        </authorList>
    </citation>
    <scope>NUCLEOTIDE SEQUENCE [LARGE SCALE GENOMIC DNA]</scope>
    <source>
        <strain evidence="5">ATCC 25078 / DSM 43160 / JCM 3152 / KCC A-0152 / KCTC 9177 / NBRC 13315 / NRRL B-3577 / G-20</strain>
    </source>
</reference>
<keyword evidence="2" id="KW-0067">ATP-binding</keyword>
<dbReference type="GO" id="GO:0004016">
    <property type="term" value="F:adenylate cyclase activity"/>
    <property type="evidence" value="ECO:0007669"/>
    <property type="project" value="TreeGrafter"/>
</dbReference>
<sequence length="901" mass="95147">MAPVPSRAHATVVDELFRRLSGDADRAVLLTGLPGIGKSTTVGLLAARFARAGTSVHWVEADEMSRSRPFGLIAGLLGVEAVYPPGPDTGDRMVEATERLCAEGPVLLCADDLHQADGDSLDLLGWLVDMSRYLPLSLLLTRRPLPVREGLAVLAARPDVHEVELSGLAPEELDALVTARYGAPPGPQVQELLAVTGGNPFHARVMLDDLQRRGLLDAGRELLTTSATAADTPASVQAGARTHLAMLDPASRDLLQVLAVWGRPAAPDQLAAVTGSRPAALLGAIQAAVGSGVARWTDDGLLAFRHDLYRDVVYADLEPPLREMLHAACAAELRTGGEIPSQVLQQSAAAALSAASQAEVALQVAGTDLAHAPVQAADLLATAAQQVAALPAGPERTQLENRIAVARTGVLATAGRMAEAMQVASEALDRTSDPAVRAELVRLRLHHIVSTADVPGALSEIDRHLAGELPDSAREALIQLRRWVVVLGGRQPVGDGVPTGSSGAALLPAAVDLFLSGRCRRALCMIDDAVRARVDAGSPDWADGPTAPVLPPWFALYADGIEVARARSVELRRQAQQSGRGWQLPYHLFVAASIDYVGGRWDDALAFLDSGLEATAVTGTGWLSRAVGLGLGIRVRRGELDTAATGLSRWKLRALPEQYGLPAVGHAEMLLHEARGDLAGAIALARRSWIETLDSGRLVWAVYAGPDTARIALQAGDTDLLARVTADSAAAPVQEMPGMAPATDLVRAIAERDPDRAMAAASAFAERGHIPGELGAWEEAAVAAAARGDTERARSCAARCTSVADLLGATTVERRLTARLRENEIRLGVTGRRRRPSSGWNSLTPTELQVAELVGRGLTSPQIAARLYVSPRTVQTHISHSLRKLGLGSRVQLATTVARHR</sequence>
<dbReference type="STRING" id="526225.Gobs_2953"/>
<dbReference type="KEGG" id="gob:Gobs_2953"/>